<reference evidence="6" key="1">
    <citation type="journal article" date="2019" name="Int. J. Syst. Evol. Microbiol.">
        <title>The Global Catalogue of Microorganisms (GCM) 10K type strain sequencing project: providing services to taxonomists for standard genome sequencing and annotation.</title>
        <authorList>
            <consortium name="The Broad Institute Genomics Platform"/>
            <consortium name="The Broad Institute Genome Sequencing Center for Infectious Disease"/>
            <person name="Wu L."/>
            <person name="Ma J."/>
        </authorList>
    </citation>
    <scope>NUCLEOTIDE SEQUENCE [LARGE SCALE GENOMIC DNA]</scope>
    <source>
        <strain evidence="6">KCTC 52644</strain>
    </source>
</reference>
<evidence type="ECO:0000313" key="5">
    <source>
        <dbReference type="EMBL" id="MFD2907564.1"/>
    </source>
</evidence>
<gene>
    <name evidence="5" type="ORF">ACFSX9_02335</name>
</gene>
<comment type="caution">
    <text evidence="5">The sequence shown here is derived from an EMBL/GenBank/DDBJ whole genome shotgun (WGS) entry which is preliminary data.</text>
</comment>
<dbReference type="InterPro" id="IPR050330">
    <property type="entry name" value="Bact_OuterMem_StrucFunc"/>
</dbReference>
<organism evidence="5 6">
    <name type="scientific">Flavobacterium ardleyense</name>
    <dbReference type="NCBI Taxonomy" id="2038737"/>
    <lineage>
        <taxon>Bacteria</taxon>
        <taxon>Pseudomonadati</taxon>
        <taxon>Bacteroidota</taxon>
        <taxon>Flavobacteriia</taxon>
        <taxon>Flavobacteriales</taxon>
        <taxon>Flavobacteriaceae</taxon>
        <taxon>Flavobacterium</taxon>
    </lineage>
</organism>
<feature type="signal peptide" evidence="3">
    <location>
        <begin position="1"/>
        <end position="27"/>
    </location>
</feature>
<feature type="domain" description="OmpA-like" evidence="4">
    <location>
        <begin position="222"/>
        <end position="331"/>
    </location>
</feature>
<sequence length="331" mass="37496">MSQTNRLLKLTTIVLALSTLFTGSLFAQSDKNAEKSTIVMTKSELDSFLSTIAEARRSELKARDSRSVKQDLEALRLKYQQRNAVQSYEYAPVSNEQILRELRYINQRIDNLSGNNSEFPSMNRDNSTVVVPGNAAGSSLYAPNDRNATTLITSDKKRIKELEATIDSLRNVTAPAKVYKEKNSFGDSLSVINSRLDIVRRHLDSLEMKMKPVPKTSVKAASPENKSYFKQQVYFDNNSQTLHDEYFKYIQDLTQILLKYPEAKVMLEGWASPVGKPLHNKQLSMRRAESVEKAFLNNGIASTRILTSFRGEDKSSSEQHARRVDMSIIVR</sequence>
<evidence type="ECO:0000313" key="6">
    <source>
        <dbReference type="Proteomes" id="UP001597549"/>
    </source>
</evidence>
<dbReference type="Proteomes" id="UP001597549">
    <property type="component" value="Unassembled WGS sequence"/>
</dbReference>
<dbReference type="PANTHER" id="PTHR30329">
    <property type="entry name" value="STATOR ELEMENT OF FLAGELLAR MOTOR COMPLEX"/>
    <property type="match status" value="1"/>
</dbReference>
<protein>
    <submittedName>
        <fullName evidence="5">OmpA family protein</fullName>
    </submittedName>
</protein>
<feature type="chain" id="PRO_5045773176" evidence="3">
    <location>
        <begin position="28"/>
        <end position="331"/>
    </location>
</feature>
<dbReference type="RefSeq" id="WP_379803891.1">
    <property type="nucleotide sequence ID" value="NZ_JBHUOL010000006.1"/>
</dbReference>
<feature type="region of interest" description="Disordered" evidence="2">
    <location>
        <begin position="311"/>
        <end position="331"/>
    </location>
</feature>
<dbReference type="PANTHER" id="PTHR30329:SF21">
    <property type="entry name" value="LIPOPROTEIN YIAD-RELATED"/>
    <property type="match status" value="1"/>
</dbReference>
<dbReference type="EMBL" id="JBHUOL010000006">
    <property type="protein sequence ID" value="MFD2907564.1"/>
    <property type="molecule type" value="Genomic_DNA"/>
</dbReference>
<proteinExistence type="predicted"/>
<evidence type="ECO:0000259" key="4">
    <source>
        <dbReference type="PROSITE" id="PS51123"/>
    </source>
</evidence>
<dbReference type="Gene3D" id="3.30.1330.60">
    <property type="entry name" value="OmpA-like domain"/>
    <property type="match status" value="1"/>
</dbReference>
<dbReference type="PROSITE" id="PS51123">
    <property type="entry name" value="OMPA_2"/>
    <property type="match status" value="1"/>
</dbReference>
<keyword evidence="6" id="KW-1185">Reference proteome</keyword>
<dbReference type="SUPFAM" id="SSF103088">
    <property type="entry name" value="OmpA-like"/>
    <property type="match status" value="1"/>
</dbReference>
<evidence type="ECO:0000256" key="1">
    <source>
        <dbReference type="PROSITE-ProRule" id="PRU00473"/>
    </source>
</evidence>
<feature type="compositionally biased region" description="Basic and acidic residues" evidence="2">
    <location>
        <begin position="311"/>
        <end position="325"/>
    </location>
</feature>
<name>A0ABW5Z404_9FLAO</name>
<keyword evidence="3" id="KW-0732">Signal</keyword>
<dbReference type="InterPro" id="IPR006665">
    <property type="entry name" value="OmpA-like"/>
</dbReference>
<evidence type="ECO:0000256" key="2">
    <source>
        <dbReference type="SAM" id="MobiDB-lite"/>
    </source>
</evidence>
<accession>A0ABW5Z404</accession>
<dbReference type="Pfam" id="PF00691">
    <property type="entry name" value="OmpA"/>
    <property type="match status" value="1"/>
</dbReference>
<keyword evidence="1" id="KW-0472">Membrane</keyword>
<dbReference type="CDD" id="cd07185">
    <property type="entry name" value="OmpA_C-like"/>
    <property type="match status" value="1"/>
</dbReference>
<evidence type="ECO:0000256" key="3">
    <source>
        <dbReference type="SAM" id="SignalP"/>
    </source>
</evidence>
<dbReference type="InterPro" id="IPR036737">
    <property type="entry name" value="OmpA-like_sf"/>
</dbReference>